<gene>
    <name evidence="1" type="ORF">CR513_55250</name>
</gene>
<evidence type="ECO:0000313" key="2">
    <source>
        <dbReference type="Proteomes" id="UP000257109"/>
    </source>
</evidence>
<keyword evidence="2" id="KW-1185">Reference proteome</keyword>
<dbReference type="AlphaFoldDB" id="A0A371EJ19"/>
<dbReference type="Proteomes" id="UP000257109">
    <property type="component" value="Unassembled WGS sequence"/>
</dbReference>
<proteinExistence type="predicted"/>
<reference evidence="1" key="1">
    <citation type="submission" date="2018-05" db="EMBL/GenBank/DDBJ databases">
        <title>Draft genome of Mucuna pruriens seed.</title>
        <authorList>
            <person name="Nnadi N.E."/>
            <person name="Vos R."/>
            <person name="Hasami M.H."/>
            <person name="Devisetty U.K."/>
            <person name="Aguiy J.C."/>
        </authorList>
    </citation>
    <scope>NUCLEOTIDE SEQUENCE [LARGE SCALE GENOMIC DNA]</scope>
    <source>
        <strain evidence="1">JCA_2017</strain>
    </source>
</reference>
<comment type="caution">
    <text evidence="1">The sequence shown here is derived from an EMBL/GenBank/DDBJ whole genome shotgun (WGS) entry which is preliminary data.</text>
</comment>
<name>A0A371EJ19_MUCPR</name>
<accession>A0A371EJ19</accession>
<protein>
    <submittedName>
        <fullName evidence="1">Uncharacterized protein</fullName>
    </submittedName>
</protein>
<organism evidence="1 2">
    <name type="scientific">Mucuna pruriens</name>
    <name type="common">Velvet bean</name>
    <name type="synonym">Dolichos pruriens</name>
    <dbReference type="NCBI Taxonomy" id="157652"/>
    <lineage>
        <taxon>Eukaryota</taxon>
        <taxon>Viridiplantae</taxon>
        <taxon>Streptophyta</taxon>
        <taxon>Embryophyta</taxon>
        <taxon>Tracheophyta</taxon>
        <taxon>Spermatophyta</taxon>
        <taxon>Magnoliopsida</taxon>
        <taxon>eudicotyledons</taxon>
        <taxon>Gunneridae</taxon>
        <taxon>Pentapetalae</taxon>
        <taxon>rosids</taxon>
        <taxon>fabids</taxon>
        <taxon>Fabales</taxon>
        <taxon>Fabaceae</taxon>
        <taxon>Papilionoideae</taxon>
        <taxon>50 kb inversion clade</taxon>
        <taxon>NPAAA clade</taxon>
        <taxon>indigoferoid/millettioid clade</taxon>
        <taxon>Phaseoleae</taxon>
        <taxon>Mucuna</taxon>
    </lineage>
</organism>
<evidence type="ECO:0000313" key="1">
    <source>
        <dbReference type="EMBL" id="RDX66032.1"/>
    </source>
</evidence>
<feature type="non-terminal residue" evidence="1">
    <location>
        <position position="1"/>
    </location>
</feature>
<sequence length="186" mass="21085">MQSTKPIAYCPHALDLGYLTFDSFEHMFGGNKSLFFLLYYLDSSPNYLENASCDSQSFHHVILSIRVNSTLGYQYFVNLINDFPVVGSLHSLFAHWVLLFTGEQYSPPLLATPDHHHATLSLAQPYDKNNSLDSDDPFATLPRQTCALAIIHLSKMVLSKGVITWLKQLASYFFISKVMLFLRLVT</sequence>
<dbReference type="EMBL" id="QJKJ01013624">
    <property type="protein sequence ID" value="RDX66032.1"/>
    <property type="molecule type" value="Genomic_DNA"/>
</dbReference>